<keyword evidence="1" id="KW-0732">Signal</keyword>
<protein>
    <recommendedName>
        <fullName evidence="2">Endonuclease/exonuclease/phosphatase domain-containing protein</fullName>
    </recommendedName>
</protein>
<evidence type="ECO:0000256" key="1">
    <source>
        <dbReference type="SAM" id="SignalP"/>
    </source>
</evidence>
<dbReference type="SUPFAM" id="SSF56219">
    <property type="entry name" value="DNase I-like"/>
    <property type="match status" value="1"/>
</dbReference>
<feature type="domain" description="Endonuclease/exonuclease/phosphatase" evidence="2">
    <location>
        <begin position="87"/>
        <end position="197"/>
    </location>
</feature>
<evidence type="ECO:0000259" key="2">
    <source>
        <dbReference type="Pfam" id="PF14529"/>
    </source>
</evidence>
<evidence type="ECO:0000313" key="3">
    <source>
        <dbReference type="EMBL" id="GBM97658.1"/>
    </source>
</evidence>
<dbReference type="Gene3D" id="3.60.10.10">
    <property type="entry name" value="Endonuclease/exonuclease/phosphatase"/>
    <property type="match status" value="1"/>
</dbReference>
<name>A0A4Y2K706_ARAVE</name>
<dbReference type="GO" id="GO:0003824">
    <property type="term" value="F:catalytic activity"/>
    <property type="evidence" value="ECO:0007669"/>
    <property type="project" value="InterPro"/>
</dbReference>
<feature type="signal peptide" evidence="1">
    <location>
        <begin position="1"/>
        <end position="25"/>
    </location>
</feature>
<comment type="caution">
    <text evidence="3">The sequence shown here is derived from an EMBL/GenBank/DDBJ whole genome shotgun (WGS) entry which is preliminary data.</text>
</comment>
<proteinExistence type="predicted"/>
<gene>
    <name evidence="3" type="ORF">AVEN_11672_1</name>
</gene>
<feature type="chain" id="PRO_5021334227" description="Endonuclease/exonuclease/phosphatase domain-containing protein" evidence="1">
    <location>
        <begin position="26"/>
        <end position="264"/>
    </location>
</feature>
<evidence type="ECO:0000313" key="4">
    <source>
        <dbReference type="Proteomes" id="UP000499080"/>
    </source>
</evidence>
<sequence>MINGPSLKLITSVLWTISQISGSYGVVAVPPPFISCSLFSGTSEGSKKWTGYCSTSGYSGSSDLPPTVRSGGLSIENMDWTKFPLTVINLYSPGGKFGAIWLDSLYSQISSPFVLLGDFNIHHPALRSYYSSSDANLVLDWISTKFMCLLNMNRFTRYQGTQAPSLLDLSICSADLVNMIRIEISHYLYDGDHCPIFISLCNFGTKSLQTRKYINWGQFSKKVNTHLHSQGEVSSLNKFTQIFQESANSSSYSFTRSAHTHFPW</sequence>
<dbReference type="InterPro" id="IPR005135">
    <property type="entry name" value="Endo/exonuclease/phosphatase"/>
</dbReference>
<dbReference type="Proteomes" id="UP000499080">
    <property type="component" value="Unassembled WGS sequence"/>
</dbReference>
<dbReference type="InterPro" id="IPR036691">
    <property type="entry name" value="Endo/exonu/phosph_ase_sf"/>
</dbReference>
<dbReference type="AlphaFoldDB" id="A0A4Y2K706"/>
<dbReference type="OrthoDB" id="2800852at2759"/>
<organism evidence="3 4">
    <name type="scientific">Araneus ventricosus</name>
    <name type="common">Orbweaver spider</name>
    <name type="synonym">Epeira ventricosa</name>
    <dbReference type="NCBI Taxonomy" id="182803"/>
    <lineage>
        <taxon>Eukaryota</taxon>
        <taxon>Metazoa</taxon>
        <taxon>Ecdysozoa</taxon>
        <taxon>Arthropoda</taxon>
        <taxon>Chelicerata</taxon>
        <taxon>Arachnida</taxon>
        <taxon>Araneae</taxon>
        <taxon>Araneomorphae</taxon>
        <taxon>Entelegynae</taxon>
        <taxon>Araneoidea</taxon>
        <taxon>Araneidae</taxon>
        <taxon>Araneus</taxon>
    </lineage>
</organism>
<dbReference type="EMBL" id="BGPR01004257">
    <property type="protein sequence ID" value="GBM97658.1"/>
    <property type="molecule type" value="Genomic_DNA"/>
</dbReference>
<keyword evidence="4" id="KW-1185">Reference proteome</keyword>
<dbReference type="Pfam" id="PF14529">
    <property type="entry name" value="Exo_endo_phos_2"/>
    <property type="match status" value="1"/>
</dbReference>
<accession>A0A4Y2K706</accession>
<reference evidence="3 4" key="1">
    <citation type="journal article" date="2019" name="Sci. Rep.">
        <title>Orb-weaving spider Araneus ventricosus genome elucidates the spidroin gene catalogue.</title>
        <authorList>
            <person name="Kono N."/>
            <person name="Nakamura H."/>
            <person name="Ohtoshi R."/>
            <person name="Moran D.A.P."/>
            <person name="Shinohara A."/>
            <person name="Yoshida Y."/>
            <person name="Fujiwara M."/>
            <person name="Mori M."/>
            <person name="Tomita M."/>
            <person name="Arakawa K."/>
        </authorList>
    </citation>
    <scope>NUCLEOTIDE SEQUENCE [LARGE SCALE GENOMIC DNA]</scope>
</reference>